<dbReference type="InterPro" id="IPR017911">
    <property type="entry name" value="MacB-like_ATP-bd"/>
</dbReference>
<dbReference type="SMART" id="SM00382">
    <property type="entry name" value="AAA"/>
    <property type="match status" value="1"/>
</dbReference>
<keyword evidence="5" id="KW-0449">Lipoprotein</keyword>
<organism evidence="5 6">
    <name type="scientific">Bradymonas sediminis</name>
    <dbReference type="NCBI Taxonomy" id="1548548"/>
    <lineage>
        <taxon>Bacteria</taxon>
        <taxon>Deltaproteobacteria</taxon>
        <taxon>Bradymonadales</taxon>
        <taxon>Bradymonadaceae</taxon>
        <taxon>Bradymonas</taxon>
    </lineage>
</organism>
<dbReference type="OrthoDB" id="9809450at2"/>
<dbReference type="PROSITE" id="PS50893">
    <property type="entry name" value="ABC_TRANSPORTER_2"/>
    <property type="match status" value="1"/>
</dbReference>
<evidence type="ECO:0000256" key="4">
    <source>
        <dbReference type="ARBA" id="ARBA00022840"/>
    </source>
</evidence>
<keyword evidence="2" id="KW-0813">Transport</keyword>
<evidence type="ECO:0000256" key="2">
    <source>
        <dbReference type="ARBA" id="ARBA00022448"/>
    </source>
</evidence>
<dbReference type="InterPro" id="IPR017871">
    <property type="entry name" value="ABC_transporter-like_CS"/>
</dbReference>
<comment type="similarity">
    <text evidence="1">Belongs to the ABC transporter superfamily.</text>
</comment>
<dbReference type="Pfam" id="PF00005">
    <property type="entry name" value="ABC_tran"/>
    <property type="match status" value="1"/>
</dbReference>
<dbReference type="AlphaFoldDB" id="A0A2Z4FJD5"/>
<dbReference type="SUPFAM" id="SSF52540">
    <property type="entry name" value="P-loop containing nucleoside triphosphate hydrolases"/>
    <property type="match status" value="1"/>
</dbReference>
<dbReference type="InterPro" id="IPR027417">
    <property type="entry name" value="P-loop_NTPase"/>
</dbReference>
<evidence type="ECO:0000313" key="5">
    <source>
        <dbReference type="EMBL" id="AWV88824.1"/>
    </source>
</evidence>
<dbReference type="GO" id="GO:0016887">
    <property type="term" value="F:ATP hydrolysis activity"/>
    <property type="evidence" value="ECO:0007669"/>
    <property type="project" value="InterPro"/>
</dbReference>
<dbReference type="PANTHER" id="PTHR24220">
    <property type="entry name" value="IMPORT ATP-BINDING PROTEIN"/>
    <property type="match status" value="1"/>
</dbReference>
<proteinExistence type="inferred from homology"/>
<dbReference type="PANTHER" id="PTHR24220:SF689">
    <property type="entry name" value="LIPOPROTEIN-RELEASING SYSTEM ATP-BINDING PROTEIN LOLD"/>
    <property type="match status" value="1"/>
</dbReference>
<protein>
    <submittedName>
        <fullName evidence="5">Lipoprotein-releasing system ATP-binding protein LolD</fullName>
    </submittedName>
</protein>
<keyword evidence="6" id="KW-1185">Reference proteome</keyword>
<keyword evidence="3" id="KW-0547">Nucleotide-binding</keyword>
<sequence length="259" mass="28581">MTDGTDTLLQAAPQGEPLIEMRQLSKRYSLRGKTLTVLEKMDFNVFGGDRIAIMGASGAGKSTLLQVIGTLDEPTSGEIVFDGQQLFSKTSRQLAAFRNHEVGFVFQFHHLLPEFTALENVMLPGMIARQNREKVRARAEELLAQVGLAERMQHQPGELSGGEQQRVAIARALFMKPRLLLADEPTGNLDLKTGAGIHAVLRELNEETGVTVIIATHDPRLAQEMPIQLKLEKGRLWAIEPGDDRVRGRLADELIDTAP</sequence>
<dbReference type="EMBL" id="CP030032">
    <property type="protein sequence ID" value="AWV88824.1"/>
    <property type="molecule type" value="Genomic_DNA"/>
</dbReference>
<dbReference type="InterPro" id="IPR003593">
    <property type="entry name" value="AAA+_ATPase"/>
</dbReference>
<reference evidence="5 6" key="1">
    <citation type="submission" date="2018-06" db="EMBL/GenBank/DDBJ databases">
        <title>Lujinxingia sediminis gen. nov. sp. nov., a new facultative anaerobic member of the class Deltaproteobacteria, and proposal of Lujinxingaceae fam. nov.</title>
        <authorList>
            <person name="Guo L.-Y."/>
            <person name="Li C.-M."/>
            <person name="Wang S."/>
            <person name="Du Z.-J."/>
        </authorList>
    </citation>
    <scope>NUCLEOTIDE SEQUENCE [LARGE SCALE GENOMIC DNA]</scope>
    <source>
        <strain evidence="5 6">FA350</strain>
    </source>
</reference>
<keyword evidence="4 5" id="KW-0067">ATP-binding</keyword>
<dbReference type="GO" id="GO:0098796">
    <property type="term" value="C:membrane protein complex"/>
    <property type="evidence" value="ECO:0007669"/>
    <property type="project" value="UniProtKB-ARBA"/>
</dbReference>
<dbReference type="InterPro" id="IPR015854">
    <property type="entry name" value="ABC_transpr_LolD-like"/>
</dbReference>
<dbReference type="Gene3D" id="3.40.50.300">
    <property type="entry name" value="P-loop containing nucleotide triphosphate hydrolases"/>
    <property type="match status" value="1"/>
</dbReference>
<evidence type="ECO:0000313" key="6">
    <source>
        <dbReference type="Proteomes" id="UP000249799"/>
    </source>
</evidence>
<dbReference type="GO" id="GO:0005524">
    <property type="term" value="F:ATP binding"/>
    <property type="evidence" value="ECO:0007669"/>
    <property type="project" value="UniProtKB-KW"/>
</dbReference>
<dbReference type="PROSITE" id="PS00211">
    <property type="entry name" value="ABC_TRANSPORTER_1"/>
    <property type="match status" value="1"/>
</dbReference>
<dbReference type="CDD" id="cd03255">
    <property type="entry name" value="ABC_MJ0796_LolCDE_FtsE"/>
    <property type="match status" value="1"/>
</dbReference>
<dbReference type="Proteomes" id="UP000249799">
    <property type="component" value="Chromosome"/>
</dbReference>
<accession>A0A2Z4FJD5</accession>
<dbReference type="GO" id="GO:0022857">
    <property type="term" value="F:transmembrane transporter activity"/>
    <property type="evidence" value="ECO:0007669"/>
    <property type="project" value="TreeGrafter"/>
</dbReference>
<dbReference type="FunFam" id="3.40.50.300:FF:000032">
    <property type="entry name" value="Export ABC transporter ATP-binding protein"/>
    <property type="match status" value="1"/>
</dbReference>
<evidence type="ECO:0000256" key="1">
    <source>
        <dbReference type="ARBA" id="ARBA00005417"/>
    </source>
</evidence>
<dbReference type="GO" id="GO:0005886">
    <property type="term" value="C:plasma membrane"/>
    <property type="evidence" value="ECO:0007669"/>
    <property type="project" value="TreeGrafter"/>
</dbReference>
<gene>
    <name evidence="5" type="ORF">DN745_05520</name>
</gene>
<dbReference type="KEGG" id="bsed:DN745_05520"/>
<name>A0A2Z4FJD5_9DELT</name>
<evidence type="ECO:0000256" key="3">
    <source>
        <dbReference type="ARBA" id="ARBA00022741"/>
    </source>
</evidence>
<dbReference type="InterPro" id="IPR003439">
    <property type="entry name" value="ABC_transporter-like_ATP-bd"/>
</dbReference>